<evidence type="ECO:0000313" key="1">
    <source>
        <dbReference type="EMBL" id="MBX62035.1"/>
    </source>
</evidence>
<dbReference type="EMBL" id="GGEC01081551">
    <property type="protein sequence ID" value="MBX62035.1"/>
    <property type="molecule type" value="Transcribed_RNA"/>
</dbReference>
<dbReference type="AlphaFoldDB" id="A0A2P2Q4Y0"/>
<proteinExistence type="predicted"/>
<sequence>MYLTNSFLPQTLKMASHGRQPRKSTKNRDFRYLMAMRERL</sequence>
<protein>
    <submittedName>
        <fullName evidence="1">Uncharacterized protein</fullName>
    </submittedName>
</protein>
<reference evidence="1" key="1">
    <citation type="submission" date="2018-02" db="EMBL/GenBank/DDBJ databases">
        <title>Rhizophora mucronata_Transcriptome.</title>
        <authorList>
            <person name="Meera S.P."/>
            <person name="Sreeshan A."/>
            <person name="Augustine A."/>
        </authorList>
    </citation>
    <scope>NUCLEOTIDE SEQUENCE</scope>
    <source>
        <tissue evidence="1">Leaf</tissue>
    </source>
</reference>
<accession>A0A2P2Q4Y0</accession>
<organism evidence="1">
    <name type="scientific">Rhizophora mucronata</name>
    <name type="common">Asiatic mangrove</name>
    <dbReference type="NCBI Taxonomy" id="61149"/>
    <lineage>
        <taxon>Eukaryota</taxon>
        <taxon>Viridiplantae</taxon>
        <taxon>Streptophyta</taxon>
        <taxon>Embryophyta</taxon>
        <taxon>Tracheophyta</taxon>
        <taxon>Spermatophyta</taxon>
        <taxon>Magnoliopsida</taxon>
        <taxon>eudicotyledons</taxon>
        <taxon>Gunneridae</taxon>
        <taxon>Pentapetalae</taxon>
        <taxon>rosids</taxon>
        <taxon>fabids</taxon>
        <taxon>Malpighiales</taxon>
        <taxon>Rhizophoraceae</taxon>
        <taxon>Rhizophora</taxon>
    </lineage>
</organism>
<name>A0A2P2Q4Y0_RHIMU</name>